<sequence length="127" mass="14672">MARQVVYFHQNKVSPALGFSPLEPSVIRLSSTDFRKVSFCKASCDRWSENCTAYHVKQLVQNLESSRNSKYISKVKIRDDPVRNSTYFVSSHGYSEAQLKECLEEYANINVWQINPPSFDIRFIDAI</sequence>
<dbReference type="EMBL" id="RDQH01000337">
    <property type="protein sequence ID" value="RXH84399.1"/>
    <property type="molecule type" value="Genomic_DNA"/>
</dbReference>
<dbReference type="STRING" id="3750.A0A498IML6"/>
<dbReference type="AlphaFoldDB" id="A0A498IML6"/>
<keyword evidence="2" id="KW-1185">Reference proteome</keyword>
<accession>A0A498IML6</accession>
<reference evidence="1 2" key="1">
    <citation type="submission" date="2018-10" db="EMBL/GenBank/DDBJ databases">
        <title>A high-quality apple genome assembly.</title>
        <authorList>
            <person name="Hu J."/>
        </authorList>
    </citation>
    <scope>NUCLEOTIDE SEQUENCE [LARGE SCALE GENOMIC DNA]</scope>
    <source>
        <strain evidence="2">cv. HFTH1</strain>
        <tissue evidence="1">Young leaf</tissue>
    </source>
</reference>
<dbReference type="Proteomes" id="UP000290289">
    <property type="component" value="Chromosome 11"/>
</dbReference>
<protein>
    <submittedName>
        <fullName evidence="1">Uncharacterized protein</fullName>
    </submittedName>
</protein>
<organism evidence="1 2">
    <name type="scientific">Malus domestica</name>
    <name type="common">Apple</name>
    <name type="synonym">Pyrus malus</name>
    <dbReference type="NCBI Taxonomy" id="3750"/>
    <lineage>
        <taxon>Eukaryota</taxon>
        <taxon>Viridiplantae</taxon>
        <taxon>Streptophyta</taxon>
        <taxon>Embryophyta</taxon>
        <taxon>Tracheophyta</taxon>
        <taxon>Spermatophyta</taxon>
        <taxon>Magnoliopsida</taxon>
        <taxon>eudicotyledons</taxon>
        <taxon>Gunneridae</taxon>
        <taxon>Pentapetalae</taxon>
        <taxon>rosids</taxon>
        <taxon>fabids</taxon>
        <taxon>Rosales</taxon>
        <taxon>Rosaceae</taxon>
        <taxon>Amygdaloideae</taxon>
        <taxon>Maleae</taxon>
        <taxon>Malus</taxon>
    </lineage>
</organism>
<evidence type="ECO:0000313" key="2">
    <source>
        <dbReference type="Proteomes" id="UP000290289"/>
    </source>
</evidence>
<comment type="caution">
    <text evidence="1">The sequence shown here is derived from an EMBL/GenBank/DDBJ whole genome shotgun (WGS) entry which is preliminary data.</text>
</comment>
<dbReference type="Pfam" id="PF24901">
    <property type="entry name" value="WHD_MCM7"/>
    <property type="match status" value="1"/>
</dbReference>
<name>A0A498IML6_MALDO</name>
<gene>
    <name evidence="1" type="ORF">DVH24_027298</name>
</gene>
<evidence type="ECO:0000313" key="1">
    <source>
        <dbReference type="EMBL" id="RXH84399.1"/>
    </source>
</evidence>
<proteinExistence type="predicted"/>